<dbReference type="Pfam" id="PF00628">
    <property type="entry name" value="PHD"/>
    <property type="match status" value="1"/>
</dbReference>
<organism evidence="9 10">
    <name type="scientific">Salinomyces thailandicus</name>
    <dbReference type="NCBI Taxonomy" id="706561"/>
    <lineage>
        <taxon>Eukaryota</taxon>
        <taxon>Fungi</taxon>
        <taxon>Dikarya</taxon>
        <taxon>Ascomycota</taxon>
        <taxon>Pezizomycotina</taxon>
        <taxon>Dothideomycetes</taxon>
        <taxon>Dothideomycetidae</taxon>
        <taxon>Mycosphaerellales</taxon>
        <taxon>Teratosphaeriaceae</taxon>
        <taxon>Salinomyces</taxon>
    </lineage>
</organism>
<dbReference type="Proteomes" id="UP000308549">
    <property type="component" value="Unassembled WGS sequence"/>
</dbReference>
<feature type="compositionally biased region" description="Low complexity" evidence="7">
    <location>
        <begin position="323"/>
        <end position="336"/>
    </location>
</feature>
<feature type="domain" description="PHD-type" evidence="8">
    <location>
        <begin position="360"/>
        <end position="411"/>
    </location>
</feature>
<feature type="compositionally biased region" description="Polar residues" evidence="7">
    <location>
        <begin position="149"/>
        <end position="159"/>
    </location>
</feature>
<evidence type="ECO:0000256" key="4">
    <source>
        <dbReference type="ARBA" id="ARBA00022833"/>
    </source>
</evidence>
<comment type="caution">
    <text evidence="9">The sequence shown here is derived from an EMBL/GenBank/DDBJ whole genome shotgun (WGS) entry which is preliminary data.</text>
</comment>
<evidence type="ECO:0000256" key="2">
    <source>
        <dbReference type="ARBA" id="ARBA00022723"/>
    </source>
</evidence>
<feature type="region of interest" description="Disordered" evidence="7">
    <location>
        <begin position="76"/>
        <end position="355"/>
    </location>
</feature>
<sequence length="802" mass="85888">MSFSLSSLLNPEPAGRKKADDDQEQRRESIPANPYVQSPDSLHAAQSQSIPPSARTEDAAQALASFSASQAAAPTHYYGYSAPDDRSSATELPPPPPPPARKMSSHSPTLEQYQVASRSPEQRRASMAAAAPLGGVTLPPIHSRREQESGNSANASQGAHVQHAGVDPPHSVQSHNSNSAHSHPALPALTYTASADTVNTTAPIKQEAATTPLATTPVAARRPSFSDVDGQTPKPVASLKSELSLRVQSPLRESSVPVPSTETAMDDKPAVSKKRPAPSKKKGTATTAKKEKTTHASKKRKIDRSETPASRPSGKHTTLKTTSSMAGSSPAPSARSRSADPDQEDEEEFDEDEDVEGSGDVYCFCRKPDNGTFMIGCDGTCDDWYHGKCVGVEERDKKLIDAYYCPACTRKGEGLTTWKRMCRRPGCRLPARIAGRGPKGGEPKGGSKYCSQECGVTYFRDMVARTRDRDEGVRSRTSRRMGSMASSDRLVKADEALGSKGGVLAAGEVKSLVESSKTADNFRKLGEGVLSPPATPDGKSDPTTTVSAPEYTESESAALENIHRQKENARRRHGSLKNRMKFATLVKQAASRTTKEREVKPKDYCGYDPRLEWTEEQLAAWLDSAAGQQAFELETLQTENSGPVKAPNGDTEMADGDDTLEDGVLSGLAVCERKKCARHLEWGKLVVDDVRFEMGDNSDKMRALDREEREIRERVALRMKSGGNVNGEGFAEVHAVLVGGDGGTGMTGGEAEGMEGMEGVQVGSKAERAIVESVEAEKTAHDLQAEAGADAGADAMVVDAVV</sequence>
<dbReference type="PANTHER" id="PTHR46174:SF1">
    <property type="entry name" value="CXXC-TYPE ZINC FINGER PROTEIN 1"/>
    <property type="match status" value="1"/>
</dbReference>
<dbReference type="InterPro" id="IPR013083">
    <property type="entry name" value="Znf_RING/FYVE/PHD"/>
</dbReference>
<dbReference type="InterPro" id="IPR019786">
    <property type="entry name" value="Zinc_finger_PHD-type_CS"/>
</dbReference>
<dbReference type="PROSITE" id="PS50016">
    <property type="entry name" value="ZF_PHD_2"/>
    <property type="match status" value="1"/>
</dbReference>
<feature type="compositionally biased region" description="Low complexity" evidence="7">
    <location>
        <begin position="208"/>
        <end position="220"/>
    </location>
</feature>
<dbReference type="SUPFAM" id="SSF57903">
    <property type="entry name" value="FYVE/PHD zinc finger"/>
    <property type="match status" value="1"/>
</dbReference>
<dbReference type="InterPro" id="IPR037869">
    <property type="entry name" value="Spp1/CFP1"/>
</dbReference>
<evidence type="ECO:0000259" key="8">
    <source>
        <dbReference type="PROSITE" id="PS50016"/>
    </source>
</evidence>
<feature type="compositionally biased region" description="Low complexity" evidence="7">
    <location>
        <begin position="170"/>
        <end position="183"/>
    </location>
</feature>
<protein>
    <recommendedName>
        <fullName evidence="8">PHD-type domain-containing protein</fullName>
    </recommendedName>
</protein>
<feature type="region of interest" description="Disordered" evidence="7">
    <location>
        <begin position="1"/>
        <end position="62"/>
    </location>
</feature>
<keyword evidence="3 6" id="KW-0863">Zinc-finger</keyword>
<dbReference type="SMART" id="SM00249">
    <property type="entry name" value="PHD"/>
    <property type="match status" value="1"/>
</dbReference>
<accession>A0A4V5N3N7</accession>
<dbReference type="AlphaFoldDB" id="A0A4V5N3N7"/>
<reference evidence="9 10" key="1">
    <citation type="submission" date="2017-03" db="EMBL/GenBank/DDBJ databases">
        <title>Genomes of endolithic fungi from Antarctica.</title>
        <authorList>
            <person name="Coleine C."/>
            <person name="Masonjones S."/>
            <person name="Stajich J.E."/>
        </authorList>
    </citation>
    <scope>NUCLEOTIDE SEQUENCE [LARGE SCALE GENOMIC DNA]</scope>
    <source>
        <strain evidence="9 10">CCFEE 6315</strain>
    </source>
</reference>
<keyword evidence="2" id="KW-0479">Metal-binding</keyword>
<keyword evidence="4" id="KW-0862">Zinc</keyword>
<keyword evidence="5" id="KW-0539">Nucleus</keyword>
<dbReference type="GO" id="GO:0048188">
    <property type="term" value="C:Set1C/COMPASS complex"/>
    <property type="evidence" value="ECO:0007669"/>
    <property type="project" value="InterPro"/>
</dbReference>
<dbReference type="InterPro" id="IPR001965">
    <property type="entry name" value="Znf_PHD"/>
</dbReference>
<evidence type="ECO:0000256" key="5">
    <source>
        <dbReference type="ARBA" id="ARBA00023242"/>
    </source>
</evidence>
<feature type="compositionally biased region" description="Basic residues" evidence="7">
    <location>
        <begin position="271"/>
        <end position="283"/>
    </location>
</feature>
<feature type="compositionally biased region" description="Polar residues" evidence="7">
    <location>
        <begin position="191"/>
        <end position="203"/>
    </location>
</feature>
<comment type="subcellular location">
    <subcellularLocation>
        <location evidence="1">Nucleus</location>
    </subcellularLocation>
</comment>
<dbReference type="GO" id="GO:0008270">
    <property type="term" value="F:zinc ion binding"/>
    <property type="evidence" value="ECO:0007669"/>
    <property type="project" value="UniProtKB-KW"/>
</dbReference>
<evidence type="ECO:0000256" key="6">
    <source>
        <dbReference type="PROSITE-ProRule" id="PRU00146"/>
    </source>
</evidence>
<proteinExistence type="predicted"/>
<evidence type="ECO:0000313" key="9">
    <source>
        <dbReference type="EMBL" id="TKA24379.1"/>
    </source>
</evidence>
<feature type="compositionally biased region" description="Polar residues" evidence="7">
    <location>
        <begin position="105"/>
        <end position="119"/>
    </location>
</feature>
<dbReference type="InterPro" id="IPR011011">
    <property type="entry name" value="Znf_FYVE_PHD"/>
</dbReference>
<dbReference type="PANTHER" id="PTHR46174">
    <property type="entry name" value="CXXC-TYPE ZINC FINGER PROTEIN 1"/>
    <property type="match status" value="1"/>
</dbReference>
<feature type="compositionally biased region" description="Polar residues" evidence="7">
    <location>
        <begin position="35"/>
        <end position="51"/>
    </location>
</feature>
<dbReference type="InterPro" id="IPR019787">
    <property type="entry name" value="Znf_PHD-finger"/>
</dbReference>
<gene>
    <name evidence="9" type="ORF">B0A50_06699</name>
</gene>
<name>A0A4V5N3N7_9PEZI</name>
<evidence type="ECO:0000313" key="10">
    <source>
        <dbReference type="Proteomes" id="UP000308549"/>
    </source>
</evidence>
<feature type="compositionally biased region" description="Basic and acidic residues" evidence="7">
    <location>
        <begin position="14"/>
        <end position="29"/>
    </location>
</feature>
<dbReference type="Gene3D" id="3.30.40.10">
    <property type="entry name" value="Zinc/RING finger domain, C3HC4 (zinc finger)"/>
    <property type="match status" value="1"/>
</dbReference>
<dbReference type="PROSITE" id="PS01359">
    <property type="entry name" value="ZF_PHD_1"/>
    <property type="match status" value="1"/>
</dbReference>
<dbReference type="EMBL" id="NAJL01000044">
    <property type="protein sequence ID" value="TKA24379.1"/>
    <property type="molecule type" value="Genomic_DNA"/>
</dbReference>
<evidence type="ECO:0000256" key="3">
    <source>
        <dbReference type="ARBA" id="ARBA00022771"/>
    </source>
</evidence>
<evidence type="ECO:0000256" key="7">
    <source>
        <dbReference type="SAM" id="MobiDB-lite"/>
    </source>
</evidence>
<dbReference type="OrthoDB" id="436852at2759"/>
<feature type="region of interest" description="Disordered" evidence="7">
    <location>
        <begin position="525"/>
        <end position="573"/>
    </location>
</feature>
<dbReference type="GO" id="GO:0045893">
    <property type="term" value="P:positive regulation of DNA-templated transcription"/>
    <property type="evidence" value="ECO:0007669"/>
    <property type="project" value="TreeGrafter"/>
</dbReference>
<keyword evidence="10" id="KW-1185">Reference proteome</keyword>
<evidence type="ECO:0000256" key="1">
    <source>
        <dbReference type="ARBA" id="ARBA00004123"/>
    </source>
</evidence>
<feature type="compositionally biased region" description="Acidic residues" evidence="7">
    <location>
        <begin position="341"/>
        <end position="355"/>
    </location>
</feature>